<feature type="signal peptide" evidence="2">
    <location>
        <begin position="1"/>
        <end position="19"/>
    </location>
</feature>
<keyword evidence="2" id="KW-0732">Signal</keyword>
<name>A0A9Q9AT88_9PEZI</name>
<dbReference type="EMBL" id="CP099420">
    <property type="protein sequence ID" value="USW51718.1"/>
    <property type="molecule type" value="Genomic_DNA"/>
</dbReference>
<feature type="chain" id="PRO_5040205854" evidence="2">
    <location>
        <begin position="20"/>
        <end position="117"/>
    </location>
</feature>
<organism evidence="3 4">
    <name type="scientific">Septoria linicola</name>
    <dbReference type="NCBI Taxonomy" id="215465"/>
    <lineage>
        <taxon>Eukaryota</taxon>
        <taxon>Fungi</taxon>
        <taxon>Dikarya</taxon>
        <taxon>Ascomycota</taxon>
        <taxon>Pezizomycotina</taxon>
        <taxon>Dothideomycetes</taxon>
        <taxon>Dothideomycetidae</taxon>
        <taxon>Mycosphaerellales</taxon>
        <taxon>Mycosphaerellaceae</taxon>
        <taxon>Septoria</taxon>
    </lineage>
</organism>
<dbReference type="AlphaFoldDB" id="A0A9Q9AT88"/>
<gene>
    <name evidence="3" type="ORF">Slin15195_G050370</name>
</gene>
<evidence type="ECO:0000256" key="1">
    <source>
        <dbReference type="SAM" id="MobiDB-lite"/>
    </source>
</evidence>
<feature type="region of interest" description="Disordered" evidence="1">
    <location>
        <begin position="66"/>
        <end position="117"/>
    </location>
</feature>
<proteinExistence type="predicted"/>
<evidence type="ECO:0000313" key="3">
    <source>
        <dbReference type="EMBL" id="USW51718.1"/>
    </source>
</evidence>
<protein>
    <submittedName>
        <fullName evidence="3">Uncharacterized protein</fullName>
    </submittedName>
</protein>
<dbReference type="Proteomes" id="UP001056384">
    <property type="component" value="Chromosome 3"/>
</dbReference>
<sequence length="117" mass="12823">MRLSNILAISLAFTTGTIAAPVASIDTNLVIRDANPAGVWTGLLPWGFKQAKKLFKSKPKLTKEESFKLPELGTVSDPKVKASPKIQDSGVPKLWPFDNNPKRKKPEQTMPTIPETP</sequence>
<keyword evidence="4" id="KW-1185">Reference proteome</keyword>
<accession>A0A9Q9AT88</accession>
<reference evidence="3" key="1">
    <citation type="submission" date="2022-06" db="EMBL/GenBank/DDBJ databases">
        <title>Complete genome sequences of two strains of the flax pathogen Septoria linicola.</title>
        <authorList>
            <person name="Lapalu N."/>
            <person name="Simon A."/>
            <person name="Demenou B."/>
            <person name="Paumier D."/>
            <person name="Guillot M.-P."/>
            <person name="Gout L."/>
            <person name="Valade R."/>
        </authorList>
    </citation>
    <scope>NUCLEOTIDE SEQUENCE</scope>
    <source>
        <strain evidence="3">SE15195</strain>
    </source>
</reference>
<evidence type="ECO:0000313" key="4">
    <source>
        <dbReference type="Proteomes" id="UP001056384"/>
    </source>
</evidence>
<evidence type="ECO:0000256" key="2">
    <source>
        <dbReference type="SAM" id="SignalP"/>
    </source>
</evidence>